<evidence type="ECO:0000259" key="7">
    <source>
        <dbReference type="Pfam" id="PF01974"/>
    </source>
</evidence>
<dbReference type="InterPro" id="IPR006677">
    <property type="entry name" value="tRNA_intron_Endonuc_cat-like"/>
</dbReference>
<evidence type="ECO:0000256" key="6">
    <source>
        <dbReference type="SAM" id="MobiDB-lite"/>
    </source>
</evidence>
<dbReference type="InterPro" id="IPR036167">
    <property type="entry name" value="tRNA_intron_Endo_cat-like_sf"/>
</dbReference>
<dbReference type="Proteomes" id="UP001620626">
    <property type="component" value="Unassembled WGS sequence"/>
</dbReference>
<feature type="region of interest" description="Disordered" evidence="6">
    <location>
        <begin position="190"/>
        <end position="216"/>
    </location>
</feature>
<evidence type="ECO:0000256" key="4">
    <source>
        <dbReference type="ARBA" id="ARBA00023239"/>
    </source>
</evidence>
<dbReference type="Pfam" id="PF01974">
    <property type="entry name" value="tRNA_int_endo"/>
    <property type="match status" value="1"/>
</dbReference>
<evidence type="ECO:0000313" key="9">
    <source>
        <dbReference type="Proteomes" id="UP001620626"/>
    </source>
</evidence>
<dbReference type="AlphaFoldDB" id="A0ABD2KJJ7"/>
<keyword evidence="9" id="KW-1185">Reference proteome</keyword>
<feature type="domain" description="tRNA intron endonuclease catalytic" evidence="7">
    <location>
        <begin position="226"/>
        <end position="309"/>
    </location>
</feature>
<protein>
    <recommendedName>
        <fullName evidence="2">tRNA-intron lyase</fullName>
        <ecNumber evidence="2">4.6.1.16</ecNumber>
    </recommendedName>
</protein>
<dbReference type="GO" id="GO:0008033">
    <property type="term" value="P:tRNA processing"/>
    <property type="evidence" value="ECO:0007669"/>
    <property type="project" value="UniProtKB-KW"/>
</dbReference>
<evidence type="ECO:0000256" key="1">
    <source>
        <dbReference type="ARBA" id="ARBA00008078"/>
    </source>
</evidence>
<feature type="compositionally biased region" description="Basic and acidic residues" evidence="6">
    <location>
        <begin position="75"/>
        <end position="86"/>
    </location>
</feature>
<comment type="catalytic activity">
    <reaction evidence="5">
        <text>pretRNA = a 3'-half-tRNA molecule with a 5'-OH end + a 5'-half-tRNA molecule with a 2',3'-cyclic phosphate end + an intron with a 2',3'-cyclic phosphate and a 5'-hydroxyl terminus.</text>
        <dbReference type="EC" id="4.6.1.16"/>
    </reaction>
</comment>
<sequence length="325" mass="36473">MIRKRKINRGNKNGLKIRRRADDSEGAEEAKEDATGPQHSPSSSADEADDGQQILANSAEGEQQKELKDEEEEERTEHHSVALSFDEKGEVSATMVKERFQEVVHVLANFKVRAESGGRKRKIEIFDFGSSNFAVFDGVDLLLRQFRLLCHSVHRPKNELVTELPNVPAVLLPEQTQVLLENGFAKLRPIRNTGGGADGEQRESDEQSEIEPIPSPHLPQSVAYAVKLTVFRDLWRKGFYLADGAKFGCDYLAYRRPPPEQHSEFMVICTDANANDGVPPLRPLNLIGVSRASTQVRKRILLAIVSVGSPVPYYLEMNWWKGDDE</sequence>
<dbReference type="GO" id="GO:0005634">
    <property type="term" value="C:nucleus"/>
    <property type="evidence" value="ECO:0007669"/>
    <property type="project" value="UniProtKB-ARBA"/>
</dbReference>
<feature type="compositionally biased region" description="Basic residues" evidence="6">
    <location>
        <begin position="1"/>
        <end position="19"/>
    </location>
</feature>
<comment type="caution">
    <text evidence="8">The sequence shown here is derived from an EMBL/GenBank/DDBJ whole genome shotgun (WGS) entry which is preliminary data.</text>
</comment>
<dbReference type="CDD" id="cd22363">
    <property type="entry name" value="tRNA-intron_lyase_C"/>
    <property type="match status" value="1"/>
</dbReference>
<name>A0ABD2KJJ7_9BILA</name>
<feature type="region of interest" description="Disordered" evidence="6">
    <location>
        <begin position="1"/>
        <end position="86"/>
    </location>
</feature>
<dbReference type="InterPro" id="IPR011856">
    <property type="entry name" value="tRNA_endonuc-like_dom_sf"/>
</dbReference>
<keyword evidence="4" id="KW-0456">Lyase</keyword>
<dbReference type="EC" id="4.6.1.16" evidence="2"/>
<organism evidence="8 9">
    <name type="scientific">Heterodera trifolii</name>
    <dbReference type="NCBI Taxonomy" id="157864"/>
    <lineage>
        <taxon>Eukaryota</taxon>
        <taxon>Metazoa</taxon>
        <taxon>Ecdysozoa</taxon>
        <taxon>Nematoda</taxon>
        <taxon>Chromadorea</taxon>
        <taxon>Rhabditida</taxon>
        <taxon>Tylenchina</taxon>
        <taxon>Tylenchomorpha</taxon>
        <taxon>Tylenchoidea</taxon>
        <taxon>Heteroderidae</taxon>
        <taxon>Heteroderinae</taxon>
        <taxon>Heterodera</taxon>
    </lineage>
</organism>
<dbReference type="PANTHER" id="PTHR13070:SF0">
    <property type="entry name" value="TRNA-SPLICING ENDONUCLEASE SUBUNIT SEN34"/>
    <property type="match status" value="1"/>
</dbReference>
<evidence type="ECO:0000256" key="2">
    <source>
        <dbReference type="ARBA" id="ARBA00012573"/>
    </source>
</evidence>
<gene>
    <name evidence="8" type="ORF">niasHT_021845</name>
</gene>
<evidence type="ECO:0000313" key="8">
    <source>
        <dbReference type="EMBL" id="KAL3102639.1"/>
    </source>
</evidence>
<dbReference type="SUPFAM" id="SSF53032">
    <property type="entry name" value="tRNA-intron endonuclease catalytic domain-like"/>
    <property type="match status" value="1"/>
</dbReference>
<evidence type="ECO:0000256" key="3">
    <source>
        <dbReference type="ARBA" id="ARBA00022694"/>
    </source>
</evidence>
<dbReference type="Gene3D" id="3.40.1350.10">
    <property type="match status" value="1"/>
</dbReference>
<keyword evidence="3" id="KW-0819">tRNA processing</keyword>
<dbReference type="GO" id="GO:0000213">
    <property type="term" value="F:tRNA-intron lyase activity"/>
    <property type="evidence" value="ECO:0007669"/>
    <property type="project" value="UniProtKB-EC"/>
</dbReference>
<evidence type="ECO:0000256" key="5">
    <source>
        <dbReference type="ARBA" id="ARBA00034031"/>
    </source>
</evidence>
<dbReference type="EMBL" id="JBICBT010000753">
    <property type="protein sequence ID" value="KAL3102639.1"/>
    <property type="molecule type" value="Genomic_DNA"/>
</dbReference>
<feature type="compositionally biased region" description="Basic and acidic residues" evidence="6">
    <location>
        <begin position="20"/>
        <end position="34"/>
    </location>
</feature>
<dbReference type="PANTHER" id="PTHR13070">
    <property type="entry name" value="TRNA-SPLICING ENDONUCLEASE SUBUNIT SEN34-RELATED"/>
    <property type="match status" value="1"/>
</dbReference>
<comment type="similarity">
    <text evidence="1">Belongs to the tRNA-intron endonuclease family.</text>
</comment>
<proteinExistence type="inferred from homology"/>
<accession>A0ABD2KJJ7</accession>
<reference evidence="8 9" key="1">
    <citation type="submission" date="2024-10" db="EMBL/GenBank/DDBJ databases">
        <authorList>
            <person name="Kim D."/>
        </authorList>
    </citation>
    <scope>NUCLEOTIDE SEQUENCE [LARGE SCALE GENOMIC DNA]</scope>
    <source>
        <strain evidence="8">BH-2024</strain>
    </source>
</reference>